<keyword evidence="1" id="KW-0175">Coiled coil</keyword>
<reference evidence="2 3" key="2">
    <citation type="journal article" date="2016" name="Int. J. Syst. Evol. Microbiol.">
        <title>Flavisolibacter tropicus sp. nov., isolated from tropical soil.</title>
        <authorList>
            <person name="Lee J.J."/>
            <person name="Kang M.S."/>
            <person name="Kim G.S."/>
            <person name="Lee C.S."/>
            <person name="Lim S."/>
            <person name="Lee J."/>
            <person name="Roh S.H."/>
            <person name="Kang H."/>
            <person name="Ha J.M."/>
            <person name="Bae S."/>
            <person name="Jung H.Y."/>
            <person name="Kim M.K."/>
        </authorList>
    </citation>
    <scope>NUCLEOTIDE SEQUENCE [LARGE SCALE GENOMIC DNA]</scope>
    <source>
        <strain evidence="2 3">LCS9</strain>
    </source>
</reference>
<evidence type="ECO:0000256" key="1">
    <source>
        <dbReference type="SAM" id="Coils"/>
    </source>
</evidence>
<accession>A0A172U2E4</accession>
<dbReference type="InterPro" id="IPR019219">
    <property type="entry name" value="DUF2130"/>
</dbReference>
<sequence>MPTHIKCPACATSFDVQDVLSADVEQKLKLEYEKRLQQSLSQIEAERKKLTEQEEEFEKKRKNQNELFRQQLEKEKQKLEAQALADKQKLEVDLQQQLRKSISQDFENQLRILKQSDEEKEEKLRTAQKKELEFLKKEQELKNKEQELELQLQKKLLEGRQTLLEQVRKDEEQRLAMKEEEHLFKMKDLQMQLEEQKKLIEEMKRRAEQGSMQRQGEVQELLLEELLKDHFPFDIIGEVGKGVEGADCIQTVRNHLGNDCGKIIFESKRTKTFNNGWIDKLKADMRSKGADVAILVTQTYPKDFKCFGELDGVWVCSFSEVLPLTTAMRHTIMRVAETKKGEENKGEKMQLLYDYLTGNEFRQQMETIVEGFLSMKTSIDKERIQMEKLWKEREKQLHKVLMSTSGLYGSIKGIAGASVGNIPLLEDDGMEEEEDQRLLVK</sequence>
<evidence type="ECO:0000313" key="3">
    <source>
        <dbReference type="Proteomes" id="UP000077177"/>
    </source>
</evidence>
<dbReference type="STRING" id="1492898.SY85_24480"/>
<dbReference type="AlphaFoldDB" id="A0A172U2E4"/>
<dbReference type="PATRIC" id="fig|1492898.3.peg.5317"/>
<evidence type="ECO:0008006" key="4">
    <source>
        <dbReference type="Google" id="ProtNLM"/>
    </source>
</evidence>
<feature type="coiled-coil region" evidence="1">
    <location>
        <begin position="29"/>
        <end position="213"/>
    </location>
</feature>
<organism evidence="2 3">
    <name type="scientific">Flavisolibacter tropicus</name>
    <dbReference type="NCBI Taxonomy" id="1492898"/>
    <lineage>
        <taxon>Bacteria</taxon>
        <taxon>Pseudomonadati</taxon>
        <taxon>Bacteroidota</taxon>
        <taxon>Chitinophagia</taxon>
        <taxon>Chitinophagales</taxon>
        <taxon>Chitinophagaceae</taxon>
        <taxon>Flavisolibacter</taxon>
    </lineage>
</organism>
<protein>
    <recommendedName>
        <fullName evidence="4">Caldesmon</fullName>
    </recommendedName>
</protein>
<dbReference type="Proteomes" id="UP000077177">
    <property type="component" value="Chromosome"/>
</dbReference>
<gene>
    <name evidence="2" type="ORF">SY85_24480</name>
</gene>
<name>A0A172U2E4_9BACT</name>
<dbReference type="RefSeq" id="WP_066408941.1">
    <property type="nucleotide sequence ID" value="NZ_CP011390.1"/>
</dbReference>
<proteinExistence type="predicted"/>
<evidence type="ECO:0000313" key="2">
    <source>
        <dbReference type="EMBL" id="ANE53157.1"/>
    </source>
</evidence>
<dbReference type="Pfam" id="PF09903">
    <property type="entry name" value="DUF2130"/>
    <property type="match status" value="1"/>
</dbReference>
<reference evidence="3" key="1">
    <citation type="submission" date="2015-01" db="EMBL/GenBank/DDBJ databases">
        <title>Flavisolibacter sp./LCS9/ whole genome sequencing.</title>
        <authorList>
            <person name="Kim M.K."/>
            <person name="Srinivasan S."/>
            <person name="Lee J.-J."/>
        </authorList>
    </citation>
    <scope>NUCLEOTIDE SEQUENCE [LARGE SCALE GENOMIC DNA]</scope>
    <source>
        <strain evidence="3">LCS9</strain>
    </source>
</reference>
<keyword evidence="3" id="KW-1185">Reference proteome</keyword>
<dbReference type="KEGG" id="fla:SY85_24480"/>
<dbReference type="EMBL" id="CP011390">
    <property type="protein sequence ID" value="ANE53157.1"/>
    <property type="molecule type" value="Genomic_DNA"/>
</dbReference>
<dbReference type="OrthoDB" id="9765972at2"/>